<feature type="signal peptide" evidence="16">
    <location>
        <begin position="1"/>
        <end position="26"/>
    </location>
</feature>
<dbReference type="InterPro" id="IPR036861">
    <property type="entry name" value="Endochitinase-like_sf"/>
</dbReference>
<dbReference type="GO" id="GO:0000272">
    <property type="term" value="P:polysaccharide catabolic process"/>
    <property type="evidence" value="ECO:0007669"/>
    <property type="project" value="UniProtKB-KW"/>
</dbReference>
<accession>A0AAE0MFR1</accession>
<keyword evidence="15" id="KW-0812">Transmembrane</keyword>
<dbReference type="SMART" id="SM00257">
    <property type="entry name" value="LysM"/>
    <property type="match status" value="2"/>
</dbReference>
<feature type="transmembrane region" description="Helical" evidence="15">
    <location>
        <begin position="1231"/>
        <end position="1257"/>
    </location>
</feature>
<feature type="compositionally biased region" description="Acidic residues" evidence="14">
    <location>
        <begin position="882"/>
        <end position="893"/>
    </location>
</feature>
<dbReference type="SUPFAM" id="SSF57016">
    <property type="entry name" value="Plant lectins/antimicrobial peptides"/>
    <property type="match status" value="1"/>
</dbReference>
<keyword evidence="15" id="KW-1133">Transmembrane helix</keyword>
<dbReference type="SUPFAM" id="SSF51445">
    <property type="entry name" value="(Trans)glycosidases"/>
    <property type="match status" value="1"/>
</dbReference>
<evidence type="ECO:0000313" key="20">
    <source>
        <dbReference type="Proteomes" id="UP001283341"/>
    </source>
</evidence>
<evidence type="ECO:0000256" key="13">
    <source>
        <dbReference type="RuleBase" id="RU000489"/>
    </source>
</evidence>
<feature type="domain" description="LysM" evidence="17">
    <location>
        <begin position="317"/>
        <end position="362"/>
    </location>
</feature>
<dbReference type="SUPFAM" id="SSF54106">
    <property type="entry name" value="LysM domain"/>
    <property type="match status" value="1"/>
</dbReference>
<dbReference type="Gene3D" id="3.10.50.10">
    <property type="match status" value="1"/>
</dbReference>
<evidence type="ECO:0000256" key="5">
    <source>
        <dbReference type="ARBA" id="ARBA00022525"/>
    </source>
</evidence>
<evidence type="ECO:0000256" key="2">
    <source>
        <dbReference type="ARBA" id="ARBA00004613"/>
    </source>
</evidence>
<keyword evidence="20" id="KW-1185">Reference proteome</keyword>
<dbReference type="PROSITE" id="PS01095">
    <property type="entry name" value="GH18_1"/>
    <property type="match status" value="1"/>
</dbReference>
<comment type="subcellular location">
    <subcellularLocation>
        <location evidence="2">Secreted</location>
    </subcellularLocation>
</comment>
<evidence type="ECO:0000256" key="11">
    <source>
        <dbReference type="ARBA" id="ARBA00023295"/>
    </source>
</evidence>
<dbReference type="EMBL" id="JAUEDM010000001">
    <property type="protein sequence ID" value="KAK3330048.1"/>
    <property type="molecule type" value="Genomic_DNA"/>
</dbReference>
<feature type="domain" description="LysM" evidence="17">
    <location>
        <begin position="381"/>
        <end position="430"/>
    </location>
</feature>
<dbReference type="GO" id="GO:0008843">
    <property type="term" value="F:endochitinase activity"/>
    <property type="evidence" value="ECO:0007669"/>
    <property type="project" value="UniProtKB-EC"/>
</dbReference>
<dbReference type="PANTHER" id="PTHR47700:SF2">
    <property type="entry name" value="CHITINASE"/>
    <property type="match status" value="1"/>
</dbReference>
<evidence type="ECO:0000256" key="1">
    <source>
        <dbReference type="ARBA" id="ARBA00000822"/>
    </source>
</evidence>
<keyword evidence="11 13" id="KW-0326">Glycosidase</keyword>
<feature type="region of interest" description="Disordered" evidence="14">
    <location>
        <begin position="870"/>
        <end position="904"/>
    </location>
</feature>
<dbReference type="PANTHER" id="PTHR47700">
    <property type="entry name" value="V CHITINASE, PUTATIVE (AFU_ORTHOLOGUE AFUA_6G13720)-RELATED"/>
    <property type="match status" value="1"/>
</dbReference>
<dbReference type="CDD" id="cd02878">
    <property type="entry name" value="GH18_zymocin_alpha"/>
    <property type="match status" value="1"/>
</dbReference>
<gene>
    <name evidence="19" type="ORF">B0H66DRAFT_469216</name>
</gene>
<evidence type="ECO:0000256" key="14">
    <source>
        <dbReference type="SAM" id="MobiDB-lite"/>
    </source>
</evidence>
<keyword evidence="12" id="KW-0624">Polysaccharide degradation</keyword>
<comment type="caution">
    <text evidence="19">The sequence shown here is derived from an EMBL/GenBank/DDBJ whole genome shotgun (WGS) entry which is preliminary data.</text>
</comment>
<dbReference type="InterPro" id="IPR001223">
    <property type="entry name" value="Glyco_hydro18_cat"/>
</dbReference>
<evidence type="ECO:0000259" key="17">
    <source>
        <dbReference type="PROSITE" id="PS51782"/>
    </source>
</evidence>
<dbReference type="InterPro" id="IPR036779">
    <property type="entry name" value="LysM_dom_sf"/>
</dbReference>
<keyword evidence="15" id="KW-0472">Membrane</keyword>
<dbReference type="PROSITE" id="PS51782">
    <property type="entry name" value="LYSM"/>
    <property type="match status" value="2"/>
</dbReference>
<keyword evidence="9" id="KW-0843">Virulence</keyword>
<dbReference type="CDD" id="cd00035">
    <property type="entry name" value="ChtBD1"/>
    <property type="match status" value="1"/>
</dbReference>
<dbReference type="SUPFAM" id="SSF54556">
    <property type="entry name" value="Chitinase insertion domain"/>
    <property type="match status" value="1"/>
</dbReference>
<keyword evidence="7 13" id="KW-0378">Hydrolase</keyword>
<evidence type="ECO:0000256" key="8">
    <source>
        <dbReference type="ARBA" id="ARBA00023024"/>
    </source>
</evidence>
<dbReference type="InterPro" id="IPR053214">
    <property type="entry name" value="LysM12-like"/>
</dbReference>
<dbReference type="InterPro" id="IPR017853">
    <property type="entry name" value="GH"/>
</dbReference>
<feature type="domain" description="GH18" evidence="18">
    <location>
        <begin position="526"/>
        <end position="919"/>
    </location>
</feature>
<evidence type="ECO:0000256" key="10">
    <source>
        <dbReference type="ARBA" id="ARBA00023277"/>
    </source>
</evidence>
<dbReference type="InterPro" id="IPR001579">
    <property type="entry name" value="Glyco_hydro_18_chit_AS"/>
</dbReference>
<evidence type="ECO:0000256" key="16">
    <source>
        <dbReference type="SAM" id="SignalP"/>
    </source>
</evidence>
<dbReference type="SMART" id="SM00636">
    <property type="entry name" value="Glyco_18"/>
    <property type="match status" value="1"/>
</dbReference>
<dbReference type="Pfam" id="PF00704">
    <property type="entry name" value="Glyco_hydro_18"/>
    <property type="match status" value="1"/>
</dbReference>
<keyword evidence="8" id="KW-0146">Chitin degradation</keyword>
<dbReference type="InterPro" id="IPR018392">
    <property type="entry name" value="LysM"/>
</dbReference>
<keyword evidence="10" id="KW-0119">Carbohydrate metabolism</keyword>
<evidence type="ECO:0000256" key="12">
    <source>
        <dbReference type="ARBA" id="ARBA00023326"/>
    </source>
</evidence>
<dbReference type="GO" id="GO:0006032">
    <property type="term" value="P:chitin catabolic process"/>
    <property type="evidence" value="ECO:0007669"/>
    <property type="project" value="UniProtKB-KW"/>
</dbReference>
<evidence type="ECO:0000256" key="6">
    <source>
        <dbReference type="ARBA" id="ARBA00022669"/>
    </source>
</evidence>
<evidence type="ECO:0000256" key="7">
    <source>
        <dbReference type="ARBA" id="ARBA00022801"/>
    </source>
</evidence>
<evidence type="ECO:0000259" key="18">
    <source>
        <dbReference type="PROSITE" id="PS51910"/>
    </source>
</evidence>
<keyword evidence="16" id="KW-0732">Signal</keyword>
<evidence type="ECO:0000256" key="4">
    <source>
        <dbReference type="ARBA" id="ARBA00012729"/>
    </source>
</evidence>
<dbReference type="GO" id="GO:0005576">
    <property type="term" value="C:extracellular region"/>
    <property type="evidence" value="ECO:0007669"/>
    <property type="project" value="UniProtKB-SubCell"/>
</dbReference>
<reference evidence="19" key="2">
    <citation type="submission" date="2023-06" db="EMBL/GenBank/DDBJ databases">
        <authorList>
            <consortium name="Lawrence Berkeley National Laboratory"/>
            <person name="Haridas S."/>
            <person name="Hensen N."/>
            <person name="Bonometti L."/>
            <person name="Westerberg I."/>
            <person name="Brannstrom I.O."/>
            <person name="Guillou S."/>
            <person name="Cros-Aarteil S."/>
            <person name="Calhoun S."/>
            <person name="Kuo A."/>
            <person name="Mondo S."/>
            <person name="Pangilinan J."/>
            <person name="Riley R."/>
            <person name="Labutti K."/>
            <person name="Andreopoulos B."/>
            <person name="Lipzen A."/>
            <person name="Chen C."/>
            <person name="Yanf M."/>
            <person name="Daum C."/>
            <person name="Ng V."/>
            <person name="Clum A."/>
            <person name="Steindorff A."/>
            <person name="Ohm R."/>
            <person name="Martin F."/>
            <person name="Silar P."/>
            <person name="Natvig D."/>
            <person name="Lalanne C."/>
            <person name="Gautier V."/>
            <person name="Ament-Velasquez S.L."/>
            <person name="Kruys A."/>
            <person name="Hutchinson M.I."/>
            <person name="Powell A.J."/>
            <person name="Barry K."/>
            <person name="Miller A.N."/>
            <person name="Grigoriev I.V."/>
            <person name="Debuchy R."/>
            <person name="Gladieux P."/>
            <person name="Thoren M.H."/>
            <person name="Johannesson H."/>
        </authorList>
    </citation>
    <scope>NUCLEOTIDE SEQUENCE</scope>
    <source>
        <strain evidence="19">CBS 118394</strain>
    </source>
</reference>
<comment type="catalytic activity">
    <reaction evidence="1">
        <text>Random endo-hydrolysis of N-acetyl-beta-D-glucosaminide (1-&gt;4)-beta-linkages in chitin and chitodextrins.</text>
        <dbReference type="EC" id="3.2.1.14"/>
    </reaction>
</comment>
<dbReference type="Pfam" id="PF01476">
    <property type="entry name" value="LysM"/>
    <property type="match status" value="1"/>
</dbReference>
<evidence type="ECO:0000256" key="3">
    <source>
        <dbReference type="ARBA" id="ARBA00008682"/>
    </source>
</evidence>
<dbReference type="Gene3D" id="3.20.20.80">
    <property type="entry name" value="Glycosidases"/>
    <property type="match status" value="1"/>
</dbReference>
<dbReference type="InterPro" id="IPR029070">
    <property type="entry name" value="Chitinase_insertion_sf"/>
</dbReference>
<dbReference type="Proteomes" id="UP001283341">
    <property type="component" value="Unassembled WGS sequence"/>
</dbReference>
<name>A0AAE0MFR1_9PEZI</name>
<dbReference type="Gene3D" id="3.30.60.10">
    <property type="entry name" value="Endochitinase-like"/>
    <property type="match status" value="1"/>
</dbReference>
<evidence type="ECO:0000256" key="15">
    <source>
        <dbReference type="SAM" id="Phobius"/>
    </source>
</evidence>
<evidence type="ECO:0000256" key="9">
    <source>
        <dbReference type="ARBA" id="ARBA00023026"/>
    </source>
</evidence>
<organism evidence="19 20">
    <name type="scientific">Apodospora peruviana</name>
    <dbReference type="NCBI Taxonomy" id="516989"/>
    <lineage>
        <taxon>Eukaryota</taxon>
        <taxon>Fungi</taxon>
        <taxon>Dikarya</taxon>
        <taxon>Ascomycota</taxon>
        <taxon>Pezizomycotina</taxon>
        <taxon>Sordariomycetes</taxon>
        <taxon>Sordariomycetidae</taxon>
        <taxon>Sordariales</taxon>
        <taxon>Lasiosphaeriaceae</taxon>
        <taxon>Apodospora</taxon>
    </lineage>
</organism>
<sequence length="1347" mass="146094">MRPVFKLEAAALGLLWASFALGSAAAADDDWVPRDSPRTFYSDLHPCPASCVGPPTNWTVYSAVDRISVCDEPLLLNFNVYNPLDDPATTVLLHACTTKDGNPKTQVNALVDNSTIPASRRRKRSVTASDLAKRAAPFPVCAPSKQSNSTLELIVTGTKAGPDDKKTPDVHGALEQVQNYMKEQENCEAKVIFGYSQGAVVGVYSGAAIDNAASAPAAIQKLIDSVKDEGALIQLCGEGRNAAQVFGAVVDPSGDLASVQKTVKSWAKGLCVNGTSPSPVKDVKIFETPVELSSGGNQTANGTTISARRLHARADCRIIRVQDGDGCESLAGRCGISPADFTKYNSDSKFCSSLVAGMPACCSSGTMPDIKPKQNSDGSCAAYTVQPNDFCSKIAATNGLKVAELEGFNNGTTWGWNGCGNLMLGINICLSKGTPPMPAEMSNAVCGPTKPGTKKPTGDTKLEDLNPCPLNACCNVWGQCGIDSDFCVKELGPSKNPGTSPPGKNGCVASCGTSVINNKEAPAAGFQKIGYYESWNWNRKCLNMRADQLDYIDDYTHMHWGFAEIGPDFTVSIPDEHKQFDGFKKLQINKIISFGGWGYSTEPATYDKLREAMQPANRGKFADNIVKFLQDNKLDGVDIDWEYPGAPDIPGVPPGKADDGANYLKFLTTLKGKLPTGMTLSIAAPASFWYLKQFPIDKMAKTLDYIVYMTYDLHGQWDFGSQWASPGCPTGNCLRSHVNLTETMLTLAMVTKAGVPSNKLFVGVSSYGRSFKMEKAGCDGPECTFVGPESGAQKGMCTDTSGYISNAEIGLLKTRKGVKEWTDTKSASQIMTWDGTEWVAYMTDDQKKARGTRYKGLNFAGTVDWAVDLQGFTGDDDRGPTDDDEEDDDDEDLPNMPPLPDCDDTYNNMDDVESKLDGAPQHCKAMYTLMGLRGLLKDSTDKYDSMVKKDYDHKFDVYAKAVVGSASGQITSFMYEHGNDYFSCDVTEIQFCCSFCESQWGKDECDYCHHDKCTKRKRDTDLVPATTTAPDPFLDNGLGLVARDRPPPGGNTVYVRTYTIVPEPCPPDYSKRGVHASGAIHEKDNYSNTVKWNLRKDREEAFWKDILKETGIDQKDIAFKDINKWGDCNGRHDNCKDEEWDLSFPQPNGYTKEDVSNPKEVAQKGLENTIDFVPQMEDAIDALAVDSYDADPYELVDAVALPIFMIADAVDQMAKVVEVADDIIEKERKAIIFAFLSAILFFIPIAGEILGTVAAMANIGRIIALLGELANVANDIATIVTDPDNAPLAIMSLLTGPLAIADAAKIGKAANIRRGMKGDDVVKLGGKIEGRMKTVAKCTSGKCKKRE</sequence>
<protein>
    <recommendedName>
        <fullName evidence="4">chitinase</fullName>
        <ecNumber evidence="4">3.2.1.14</ecNumber>
    </recommendedName>
</protein>
<evidence type="ECO:0000313" key="19">
    <source>
        <dbReference type="EMBL" id="KAK3330048.1"/>
    </source>
</evidence>
<dbReference type="GO" id="GO:0008061">
    <property type="term" value="F:chitin binding"/>
    <property type="evidence" value="ECO:0007669"/>
    <property type="project" value="UniProtKB-KW"/>
</dbReference>
<dbReference type="InterPro" id="IPR011583">
    <property type="entry name" value="Chitinase_II/V-like_cat"/>
</dbReference>
<dbReference type="CDD" id="cd00118">
    <property type="entry name" value="LysM"/>
    <property type="match status" value="1"/>
</dbReference>
<keyword evidence="6" id="KW-0147">Chitin-binding</keyword>
<dbReference type="EC" id="3.2.1.14" evidence="4"/>
<comment type="similarity">
    <text evidence="3">Belongs to the glycosyl hydrolase 18 family. Chitinase class V subfamily.</text>
</comment>
<feature type="chain" id="PRO_5042204124" description="chitinase" evidence="16">
    <location>
        <begin position="27"/>
        <end position="1347"/>
    </location>
</feature>
<dbReference type="PROSITE" id="PS51910">
    <property type="entry name" value="GH18_2"/>
    <property type="match status" value="1"/>
</dbReference>
<reference evidence="19" key="1">
    <citation type="journal article" date="2023" name="Mol. Phylogenet. Evol.">
        <title>Genome-scale phylogeny and comparative genomics of the fungal order Sordariales.</title>
        <authorList>
            <person name="Hensen N."/>
            <person name="Bonometti L."/>
            <person name="Westerberg I."/>
            <person name="Brannstrom I.O."/>
            <person name="Guillou S."/>
            <person name="Cros-Aarteil S."/>
            <person name="Calhoun S."/>
            <person name="Haridas S."/>
            <person name="Kuo A."/>
            <person name="Mondo S."/>
            <person name="Pangilinan J."/>
            <person name="Riley R."/>
            <person name="LaButti K."/>
            <person name="Andreopoulos B."/>
            <person name="Lipzen A."/>
            <person name="Chen C."/>
            <person name="Yan M."/>
            <person name="Daum C."/>
            <person name="Ng V."/>
            <person name="Clum A."/>
            <person name="Steindorff A."/>
            <person name="Ohm R.A."/>
            <person name="Martin F."/>
            <person name="Silar P."/>
            <person name="Natvig D.O."/>
            <person name="Lalanne C."/>
            <person name="Gautier V."/>
            <person name="Ament-Velasquez S.L."/>
            <person name="Kruys A."/>
            <person name="Hutchinson M.I."/>
            <person name="Powell A.J."/>
            <person name="Barry K."/>
            <person name="Miller A.N."/>
            <person name="Grigoriev I.V."/>
            <person name="Debuchy R."/>
            <person name="Gladieux P."/>
            <person name="Hiltunen Thoren M."/>
            <person name="Johannesson H."/>
        </authorList>
    </citation>
    <scope>NUCLEOTIDE SEQUENCE</scope>
    <source>
        <strain evidence="19">CBS 118394</strain>
    </source>
</reference>
<proteinExistence type="inferred from homology"/>
<keyword evidence="5" id="KW-0964">Secreted</keyword>
<dbReference type="Gene3D" id="3.10.350.10">
    <property type="entry name" value="LysM domain"/>
    <property type="match status" value="2"/>
</dbReference>